<feature type="transmembrane region" description="Helical" evidence="1">
    <location>
        <begin position="230"/>
        <end position="250"/>
    </location>
</feature>
<feature type="transmembrane region" description="Helical" evidence="1">
    <location>
        <begin position="150"/>
        <end position="170"/>
    </location>
</feature>
<feature type="transmembrane region" description="Helical" evidence="1">
    <location>
        <begin position="182"/>
        <end position="201"/>
    </location>
</feature>
<dbReference type="EMBL" id="JAKGTH010000006">
    <property type="protein sequence ID" value="MCF4100339.1"/>
    <property type="molecule type" value="Genomic_DNA"/>
</dbReference>
<protein>
    <submittedName>
        <fullName evidence="2">Tryptophan-rich sensory protein</fullName>
    </submittedName>
</protein>
<evidence type="ECO:0000313" key="2">
    <source>
        <dbReference type="EMBL" id="MCF4100339.1"/>
    </source>
</evidence>
<keyword evidence="3" id="KW-1185">Reference proteome</keyword>
<reference evidence="2" key="1">
    <citation type="submission" date="2022-01" db="EMBL/GenBank/DDBJ databases">
        <title>Gillisia lutea sp. nov., isolated from marine plastic residues from the Malvarosa beach (Valencia, Spain).</title>
        <authorList>
            <person name="Vidal-Verdu A."/>
            <person name="Molina-Menor E."/>
            <person name="Satari L."/>
            <person name="Pascual J."/>
            <person name="Pereto J."/>
            <person name="Porcar M."/>
        </authorList>
    </citation>
    <scope>NUCLEOTIDE SEQUENCE</scope>
    <source>
        <strain evidence="2">M10.2A</strain>
    </source>
</reference>
<gene>
    <name evidence="2" type="ORF">L1I30_01550</name>
</gene>
<proteinExistence type="predicted"/>
<accession>A0ABS9EBS3</accession>
<evidence type="ECO:0000256" key="1">
    <source>
        <dbReference type="SAM" id="Phobius"/>
    </source>
</evidence>
<feature type="transmembrane region" description="Helical" evidence="1">
    <location>
        <begin position="47"/>
        <end position="67"/>
    </location>
</feature>
<feature type="transmembrane region" description="Helical" evidence="1">
    <location>
        <begin position="79"/>
        <end position="103"/>
    </location>
</feature>
<keyword evidence="1" id="KW-0472">Membrane</keyword>
<dbReference type="PANTHER" id="PTHR33802">
    <property type="entry name" value="SI:CH211-161H7.5-RELATED"/>
    <property type="match status" value="1"/>
</dbReference>
<evidence type="ECO:0000313" key="3">
    <source>
        <dbReference type="Proteomes" id="UP001179363"/>
    </source>
</evidence>
<organism evidence="2 3">
    <name type="scientific">Gillisia lutea</name>
    <dbReference type="NCBI Taxonomy" id="2909668"/>
    <lineage>
        <taxon>Bacteria</taxon>
        <taxon>Pseudomonadati</taxon>
        <taxon>Bacteroidota</taxon>
        <taxon>Flavobacteriia</taxon>
        <taxon>Flavobacteriales</taxon>
        <taxon>Flavobacteriaceae</taxon>
        <taxon>Gillisia</taxon>
    </lineage>
</organism>
<comment type="caution">
    <text evidence="2">The sequence shown here is derived from an EMBL/GenBank/DDBJ whole genome shotgun (WGS) entry which is preliminary data.</text>
</comment>
<feature type="transmembrane region" description="Helical" evidence="1">
    <location>
        <begin position="109"/>
        <end position="129"/>
    </location>
</feature>
<dbReference type="Proteomes" id="UP001179363">
    <property type="component" value="Unassembled WGS sequence"/>
</dbReference>
<feature type="transmembrane region" description="Helical" evidence="1">
    <location>
        <begin position="208"/>
        <end position="224"/>
    </location>
</feature>
<dbReference type="PANTHER" id="PTHR33802:SF1">
    <property type="entry name" value="XK-RELATED PROTEIN"/>
    <property type="match status" value="1"/>
</dbReference>
<sequence>MKRNLALVNMFSVLLIIIVSYYAQIIGINDNTIGGLSKEYRNLFTPASYAFAIWGIIYLALIIYVVFQIDRAFFKDNTVDTSFILQTGPWFFLTNIANAAWVVAWLYEYTLLSVVLMFFMLVCLIKIILNTNMERWDASFKIIAFTWWPICIYAGWISVATVTNVAAYLVKIGWKGDFLSEETWTVLMIVVVVIINSLIIYKRNMREFAAVAVWGLFAIYIRHMNNSPAISYVALGGAGLIFSYIAYHGFVNRKSNPLYKFLYTGEA</sequence>
<name>A0ABS9EBS3_9FLAO</name>
<keyword evidence="1" id="KW-0812">Transmembrane</keyword>
<feature type="transmembrane region" description="Helical" evidence="1">
    <location>
        <begin position="7"/>
        <end position="27"/>
    </location>
</feature>
<keyword evidence="1" id="KW-1133">Transmembrane helix</keyword>
<dbReference type="RefSeq" id="WP_236132487.1">
    <property type="nucleotide sequence ID" value="NZ_JAKGTH010000006.1"/>
</dbReference>